<keyword evidence="3" id="KW-0694">RNA-binding</keyword>
<reference evidence="4 5" key="1">
    <citation type="journal article" date="2016" name="Nat. Commun.">
        <title>Thousands of microbial genomes shed light on interconnected biogeochemical processes in an aquifer system.</title>
        <authorList>
            <person name="Anantharaman K."/>
            <person name="Brown C.T."/>
            <person name="Hug L.A."/>
            <person name="Sharon I."/>
            <person name="Castelle C.J."/>
            <person name="Probst A.J."/>
            <person name="Thomas B.C."/>
            <person name="Singh A."/>
            <person name="Wilkins M.J."/>
            <person name="Karaoz U."/>
            <person name="Brodie E.L."/>
            <person name="Williams K.H."/>
            <person name="Hubbard S.S."/>
            <person name="Banfield J.F."/>
        </authorList>
    </citation>
    <scope>NUCLEOTIDE SEQUENCE [LARGE SCALE GENOMIC DNA]</scope>
</reference>
<protein>
    <recommendedName>
        <fullName evidence="2 3">Small ribosomal subunit protein bS6</fullName>
    </recommendedName>
</protein>
<dbReference type="GO" id="GO:0070181">
    <property type="term" value="F:small ribosomal subunit rRNA binding"/>
    <property type="evidence" value="ECO:0007669"/>
    <property type="project" value="TreeGrafter"/>
</dbReference>
<dbReference type="PANTHER" id="PTHR21011">
    <property type="entry name" value="MITOCHONDRIAL 28S RIBOSOMAL PROTEIN S6"/>
    <property type="match status" value="1"/>
</dbReference>
<keyword evidence="3 4" id="KW-0689">Ribosomal protein</keyword>
<dbReference type="InterPro" id="IPR020814">
    <property type="entry name" value="Ribosomal_S6_plastid/chlpt"/>
</dbReference>
<evidence type="ECO:0000256" key="1">
    <source>
        <dbReference type="ARBA" id="ARBA00009512"/>
    </source>
</evidence>
<dbReference type="GO" id="GO:0006412">
    <property type="term" value="P:translation"/>
    <property type="evidence" value="ECO:0007669"/>
    <property type="project" value="UniProtKB-UniRule"/>
</dbReference>
<evidence type="ECO:0000256" key="3">
    <source>
        <dbReference type="HAMAP-Rule" id="MF_00360"/>
    </source>
</evidence>
<organism evidence="4 5">
    <name type="scientific">Candidatus Azambacteria bacterium RIFCSPHIGHO2_01_FULL_40_24</name>
    <dbReference type="NCBI Taxonomy" id="1797301"/>
    <lineage>
        <taxon>Bacteria</taxon>
        <taxon>Candidatus Azamiibacteriota</taxon>
    </lineage>
</organism>
<dbReference type="AlphaFoldDB" id="A0A1F5B4T5"/>
<comment type="caution">
    <text evidence="4">The sequence shown here is derived from an EMBL/GenBank/DDBJ whole genome shotgun (WGS) entry which is preliminary data.</text>
</comment>
<dbReference type="GO" id="GO:0003735">
    <property type="term" value="F:structural constituent of ribosome"/>
    <property type="evidence" value="ECO:0007669"/>
    <property type="project" value="InterPro"/>
</dbReference>
<gene>
    <name evidence="3" type="primary">rpsF</name>
    <name evidence="4" type="ORF">A2819_02600</name>
</gene>
<proteinExistence type="inferred from homology"/>
<dbReference type="Gene3D" id="3.30.70.60">
    <property type="match status" value="1"/>
</dbReference>
<accession>A0A1F5B4T5</accession>
<dbReference type="InterPro" id="IPR000529">
    <property type="entry name" value="Ribosomal_bS6"/>
</dbReference>
<comment type="similarity">
    <text evidence="1 3">Belongs to the bacterial ribosomal protein bS6 family.</text>
</comment>
<sequence>MNTDENKLEYELAYLLAPDIAEEKLNLETAELKRIISENGGEATESNVPKKRWLAYPVKKQSQAYFGVIYFNIDKENISEIKKNLSFNKNVLRFLIVNKSLKKTKPVIAAPVKLSDETTPVQSFDRKLESILNG</sequence>
<keyword evidence="3" id="KW-0687">Ribonucleoprotein</keyword>
<dbReference type="GO" id="GO:1990904">
    <property type="term" value="C:ribonucleoprotein complex"/>
    <property type="evidence" value="ECO:0007669"/>
    <property type="project" value="UniProtKB-KW"/>
</dbReference>
<evidence type="ECO:0000256" key="2">
    <source>
        <dbReference type="ARBA" id="ARBA00035294"/>
    </source>
</evidence>
<dbReference type="NCBIfam" id="TIGR00166">
    <property type="entry name" value="S6"/>
    <property type="match status" value="1"/>
</dbReference>
<dbReference type="InterPro" id="IPR035980">
    <property type="entry name" value="Ribosomal_bS6_sf"/>
</dbReference>
<evidence type="ECO:0000313" key="5">
    <source>
        <dbReference type="Proteomes" id="UP000176431"/>
    </source>
</evidence>
<evidence type="ECO:0000313" key="4">
    <source>
        <dbReference type="EMBL" id="OGD25617.1"/>
    </source>
</evidence>
<dbReference type="Proteomes" id="UP000176431">
    <property type="component" value="Unassembled WGS sequence"/>
</dbReference>
<name>A0A1F5B4T5_9BACT</name>
<comment type="function">
    <text evidence="3">Binds together with bS18 to 16S ribosomal RNA.</text>
</comment>
<dbReference type="SUPFAM" id="SSF54995">
    <property type="entry name" value="Ribosomal protein S6"/>
    <property type="match status" value="1"/>
</dbReference>
<keyword evidence="3" id="KW-0699">rRNA-binding</keyword>
<dbReference type="InterPro" id="IPR014717">
    <property type="entry name" value="Transl_elong_EF1B/ribsomal_bS6"/>
</dbReference>
<dbReference type="Pfam" id="PF01250">
    <property type="entry name" value="Ribosomal_S6"/>
    <property type="match status" value="1"/>
</dbReference>
<dbReference type="HAMAP" id="MF_00360">
    <property type="entry name" value="Ribosomal_bS6"/>
    <property type="match status" value="1"/>
</dbReference>
<dbReference type="EMBL" id="MEYK01000007">
    <property type="protein sequence ID" value="OGD25617.1"/>
    <property type="molecule type" value="Genomic_DNA"/>
</dbReference>
<dbReference type="GO" id="GO:0005840">
    <property type="term" value="C:ribosome"/>
    <property type="evidence" value="ECO:0007669"/>
    <property type="project" value="UniProtKB-KW"/>
</dbReference>
<dbReference type="CDD" id="cd00473">
    <property type="entry name" value="bS6"/>
    <property type="match status" value="1"/>
</dbReference>
<dbReference type="GO" id="GO:0005737">
    <property type="term" value="C:cytoplasm"/>
    <property type="evidence" value="ECO:0007669"/>
    <property type="project" value="UniProtKB-ARBA"/>
</dbReference>
<dbReference type="PANTHER" id="PTHR21011:SF1">
    <property type="entry name" value="SMALL RIBOSOMAL SUBUNIT PROTEIN BS6M"/>
    <property type="match status" value="1"/>
</dbReference>